<dbReference type="InterPro" id="IPR004392">
    <property type="entry name" value="Hyd_mat_HypB"/>
</dbReference>
<dbReference type="InterPro" id="IPR027417">
    <property type="entry name" value="P-loop_NTPase"/>
</dbReference>
<comment type="caution">
    <text evidence="9">The sequence shown here is derived from an EMBL/GenBank/DDBJ whole genome shotgun (WGS) entry which is preliminary data.</text>
</comment>
<evidence type="ECO:0000256" key="2">
    <source>
        <dbReference type="ARBA" id="ARBA00022596"/>
    </source>
</evidence>
<dbReference type="CDD" id="cd05390">
    <property type="entry name" value="HypB"/>
    <property type="match status" value="1"/>
</dbReference>
<dbReference type="Gene3D" id="3.40.50.300">
    <property type="entry name" value="P-loop containing nucleotide triphosphate hydrolases"/>
    <property type="match status" value="1"/>
</dbReference>
<feature type="domain" description="CobW/HypB/UreG nucleotide-binding" evidence="8">
    <location>
        <begin position="54"/>
        <end position="214"/>
    </location>
</feature>
<dbReference type="PANTHER" id="PTHR30134:SF2">
    <property type="entry name" value="HYDROGENASE MATURATION FACTOR HYPB"/>
    <property type="match status" value="1"/>
</dbReference>
<keyword evidence="5" id="KW-0378">Hydrolase</keyword>
<dbReference type="PANTHER" id="PTHR30134">
    <property type="entry name" value="HYDROGENASE PROTEIN ASSEMBLY PROTEIN, NICKEL CHAPERONE"/>
    <property type="match status" value="1"/>
</dbReference>
<gene>
    <name evidence="9" type="primary">hypB</name>
    <name evidence="9" type="ORF">GCM10009844_19650</name>
</gene>
<evidence type="ECO:0000256" key="3">
    <source>
        <dbReference type="ARBA" id="ARBA00022723"/>
    </source>
</evidence>
<organism evidence="9 10">
    <name type="scientific">Nocardioides koreensis</name>
    <dbReference type="NCBI Taxonomy" id="433651"/>
    <lineage>
        <taxon>Bacteria</taxon>
        <taxon>Bacillati</taxon>
        <taxon>Actinomycetota</taxon>
        <taxon>Actinomycetes</taxon>
        <taxon>Propionibacteriales</taxon>
        <taxon>Nocardioidaceae</taxon>
        <taxon>Nocardioides</taxon>
    </lineage>
</organism>
<dbReference type="SUPFAM" id="SSF52540">
    <property type="entry name" value="P-loop containing nucleoside triphosphate hydrolases"/>
    <property type="match status" value="1"/>
</dbReference>
<dbReference type="Proteomes" id="UP001501771">
    <property type="component" value="Unassembled WGS sequence"/>
</dbReference>
<evidence type="ECO:0000256" key="6">
    <source>
        <dbReference type="ARBA" id="ARBA00022833"/>
    </source>
</evidence>
<keyword evidence="4" id="KW-0547">Nucleotide-binding</keyword>
<keyword evidence="10" id="KW-1185">Reference proteome</keyword>
<evidence type="ECO:0000259" key="8">
    <source>
        <dbReference type="Pfam" id="PF02492"/>
    </source>
</evidence>
<dbReference type="InterPro" id="IPR003495">
    <property type="entry name" value="CobW/HypB/UreG_nucleotide-bd"/>
</dbReference>
<keyword evidence="6" id="KW-0862">Zinc</keyword>
<keyword evidence="3" id="KW-0479">Metal-binding</keyword>
<evidence type="ECO:0000256" key="7">
    <source>
        <dbReference type="ARBA" id="ARBA00023134"/>
    </source>
</evidence>
<name>A0ABP5LCS4_9ACTN</name>
<dbReference type="EMBL" id="BAAAQR010000005">
    <property type="protein sequence ID" value="GAA2145211.1"/>
    <property type="molecule type" value="Genomic_DNA"/>
</dbReference>
<evidence type="ECO:0000256" key="5">
    <source>
        <dbReference type="ARBA" id="ARBA00022801"/>
    </source>
</evidence>
<dbReference type="Pfam" id="PF02492">
    <property type="entry name" value="cobW"/>
    <property type="match status" value="1"/>
</dbReference>
<sequence length="250" mass="27056">MCLTCGCGGGSGAHDHDHQHDHETLVLEERLLAKNDHLAEHVRGFLAVRRMTAVNLMSSPGAGKTSLLERTIAELGEGRRICVVEGDQETAFDADRITRAGARAIQVNTGSGCHLDADMVGRSLQALDPEPGSLLFVENVGNLVCPALFDVGEHARVVVISVTEGDDKPLKYPTMFAAADLVVVNKIDLLPYVDFDLPRLHEQARSLNRDVTVLPLSVRTGERVRDWYAWLDSLAPGLEEGEPHGAVVGP</sequence>
<comment type="similarity">
    <text evidence="1">Belongs to the SIMIBI class G3E GTPase family. HypB/HupM subfamily.</text>
</comment>
<dbReference type="RefSeq" id="WP_344150821.1">
    <property type="nucleotide sequence ID" value="NZ_BAAAQR010000005.1"/>
</dbReference>
<evidence type="ECO:0000313" key="9">
    <source>
        <dbReference type="EMBL" id="GAA2145211.1"/>
    </source>
</evidence>
<evidence type="ECO:0000256" key="1">
    <source>
        <dbReference type="ARBA" id="ARBA00006211"/>
    </source>
</evidence>
<reference evidence="10" key="1">
    <citation type="journal article" date="2019" name="Int. J. Syst. Evol. Microbiol.">
        <title>The Global Catalogue of Microorganisms (GCM) 10K type strain sequencing project: providing services to taxonomists for standard genome sequencing and annotation.</title>
        <authorList>
            <consortium name="The Broad Institute Genomics Platform"/>
            <consortium name="The Broad Institute Genome Sequencing Center for Infectious Disease"/>
            <person name="Wu L."/>
            <person name="Ma J."/>
        </authorList>
    </citation>
    <scope>NUCLEOTIDE SEQUENCE [LARGE SCALE GENOMIC DNA]</scope>
    <source>
        <strain evidence="10">JCM 16022</strain>
    </source>
</reference>
<accession>A0ABP5LCS4</accession>
<keyword evidence="7" id="KW-0342">GTP-binding</keyword>
<dbReference type="PIRSF" id="PIRSF005624">
    <property type="entry name" value="Ni-bind_GTPase"/>
    <property type="match status" value="1"/>
</dbReference>
<evidence type="ECO:0000313" key="10">
    <source>
        <dbReference type="Proteomes" id="UP001501771"/>
    </source>
</evidence>
<keyword evidence="2" id="KW-0533">Nickel</keyword>
<proteinExistence type="inferred from homology"/>
<dbReference type="NCBIfam" id="TIGR00073">
    <property type="entry name" value="hypB"/>
    <property type="match status" value="1"/>
</dbReference>
<protein>
    <submittedName>
        <fullName evidence="9">Hydrogenase nickel incorporation protein HypB</fullName>
    </submittedName>
</protein>
<evidence type="ECO:0000256" key="4">
    <source>
        <dbReference type="ARBA" id="ARBA00022741"/>
    </source>
</evidence>